<proteinExistence type="predicted"/>
<feature type="transmembrane region" description="Helical" evidence="1">
    <location>
        <begin position="7"/>
        <end position="27"/>
    </location>
</feature>
<protein>
    <submittedName>
        <fullName evidence="2">Uncharacterized protein</fullName>
    </submittedName>
</protein>
<keyword evidence="3" id="KW-1185">Reference proteome</keyword>
<keyword evidence="1" id="KW-1133">Transmembrane helix</keyword>
<dbReference type="AlphaFoldDB" id="A0A1I0GWG7"/>
<accession>A0A1I0GWG7</accession>
<dbReference type="RefSeq" id="WP_093331321.1">
    <property type="nucleotide sequence ID" value="NZ_AP027363.1"/>
</dbReference>
<dbReference type="OrthoDB" id="6407912at2"/>
<evidence type="ECO:0000256" key="1">
    <source>
        <dbReference type="SAM" id="Phobius"/>
    </source>
</evidence>
<reference evidence="2 3" key="1">
    <citation type="submission" date="2016-10" db="EMBL/GenBank/DDBJ databases">
        <authorList>
            <person name="de Groot N.N."/>
        </authorList>
    </citation>
    <scope>NUCLEOTIDE SEQUENCE [LARGE SCALE GENOMIC DNA]</scope>
    <source>
        <strain evidence="2 3">DSM 19706</strain>
    </source>
</reference>
<evidence type="ECO:0000313" key="3">
    <source>
        <dbReference type="Proteomes" id="UP000199308"/>
    </source>
</evidence>
<evidence type="ECO:0000313" key="2">
    <source>
        <dbReference type="EMBL" id="SET75582.1"/>
    </source>
</evidence>
<dbReference type="STRING" id="349064.SAMN05660429_02605"/>
<gene>
    <name evidence="2" type="ORF">SAMN05660429_02605</name>
</gene>
<keyword evidence="1" id="KW-0812">Transmembrane</keyword>
<feature type="transmembrane region" description="Helical" evidence="1">
    <location>
        <begin position="67"/>
        <end position="84"/>
    </location>
</feature>
<sequence length="89" mass="9668">MNLKGRLFLAVMVGLATISALLVGGQIEIASDAINLVKLCEQEPLADCLSSHDYFNLVNGWDGNVKLYWVLSVLCVLAVGFFSPKPTKK</sequence>
<keyword evidence="1" id="KW-0472">Membrane</keyword>
<dbReference type="EMBL" id="FOHK01000013">
    <property type="protein sequence ID" value="SET75582.1"/>
    <property type="molecule type" value="Genomic_DNA"/>
</dbReference>
<dbReference type="Proteomes" id="UP000199308">
    <property type="component" value="Unassembled WGS sequence"/>
</dbReference>
<organism evidence="2 3">
    <name type="scientific">Thalassotalea agarivorans</name>
    <name type="common">Thalassomonas agarivorans</name>
    <dbReference type="NCBI Taxonomy" id="349064"/>
    <lineage>
        <taxon>Bacteria</taxon>
        <taxon>Pseudomonadati</taxon>
        <taxon>Pseudomonadota</taxon>
        <taxon>Gammaproteobacteria</taxon>
        <taxon>Alteromonadales</taxon>
        <taxon>Colwelliaceae</taxon>
        <taxon>Thalassotalea</taxon>
    </lineage>
</organism>
<name>A0A1I0GWG7_THASX</name>